<dbReference type="GO" id="GO:1990904">
    <property type="term" value="C:ribonucleoprotein complex"/>
    <property type="evidence" value="ECO:0007669"/>
    <property type="project" value="UniProtKB-KW"/>
</dbReference>
<evidence type="ECO:0000256" key="1">
    <source>
        <dbReference type="ARBA" id="ARBA00010531"/>
    </source>
</evidence>
<dbReference type="EMBL" id="CAJHUB010000677">
    <property type="protein sequence ID" value="CAD7676570.1"/>
    <property type="molecule type" value="Genomic_DNA"/>
</dbReference>
<sequence length="275" mass="31427">MGLGLRYKLTLESYETLATQRWAFKLKKKKKKMTASIHHRRHNLSKVAYQAPVHPCSVHVQVSNGHFVVLQNLQIDKKKKKRTFLEGEHQDEIYLKRLHPRQLYDVEIANCLLKTFQNLDFTNPKQSISFDLTLDMVPGKKKNGEPLANVLRNASEIKIAEENGAAILDDEIQSDFYVAVPEIMPKLNPLKKKMEKKKKDFQDLEFHCLPKKAILDMSTYQIAANLCLNLGPSVVGAFTGILLLRIEPLLPKGVETKESSSEAVYKCHTRKFSVD</sequence>
<dbReference type="GO" id="GO:0005840">
    <property type="term" value="C:ribosome"/>
    <property type="evidence" value="ECO:0007669"/>
    <property type="project" value="UniProtKB-KW"/>
</dbReference>
<evidence type="ECO:0000313" key="4">
    <source>
        <dbReference type="EMBL" id="CAD7676570.1"/>
    </source>
</evidence>
<dbReference type="SUPFAM" id="SSF56808">
    <property type="entry name" value="Ribosomal protein L1"/>
    <property type="match status" value="1"/>
</dbReference>
<dbReference type="PANTHER" id="PTHR36427:SF3">
    <property type="entry name" value="LARGE RIBOSOMAL SUBUNIT PROTEIN UL1M"/>
    <property type="match status" value="1"/>
</dbReference>
<organism evidence="4 5">
    <name type="scientific">Nyctereutes procyonoides</name>
    <name type="common">Raccoon dog</name>
    <name type="synonym">Canis procyonoides</name>
    <dbReference type="NCBI Taxonomy" id="34880"/>
    <lineage>
        <taxon>Eukaryota</taxon>
        <taxon>Metazoa</taxon>
        <taxon>Chordata</taxon>
        <taxon>Craniata</taxon>
        <taxon>Vertebrata</taxon>
        <taxon>Euteleostomi</taxon>
        <taxon>Mammalia</taxon>
        <taxon>Eutheria</taxon>
        <taxon>Laurasiatheria</taxon>
        <taxon>Carnivora</taxon>
        <taxon>Caniformia</taxon>
        <taxon>Canidae</taxon>
        <taxon>Nyctereutes</taxon>
    </lineage>
</organism>
<keyword evidence="2" id="KW-0689">Ribosomal protein</keyword>
<evidence type="ECO:0000313" key="5">
    <source>
        <dbReference type="Proteomes" id="UP000645828"/>
    </source>
</evidence>
<comment type="caution">
    <text evidence="4">The sequence shown here is derived from an EMBL/GenBank/DDBJ whole genome shotgun (WGS) entry which is preliminary data.</text>
</comment>
<gene>
    <name evidence="4" type="ORF">NYPRO_LOCUS9365</name>
</gene>
<keyword evidence="3" id="KW-0687">Ribonucleoprotein</keyword>
<dbReference type="InterPro" id="IPR023674">
    <property type="entry name" value="Ribosomal_uL1-like"/>
</dbReference>
<keyword evidence="5" id="KW-1185">Reference proteome</keyword>
<protein>
    <submittedName>
        <fullName evidence="4">(raccoon dog) hypothetical protein</fullName>
    </submittedName>
</protein>
<dbReference type="Proteomes" id="UP000645828">
    <property type="component" value="Unassembled WGS sequence"/>
</dbReference>
<name>A0A811YG71_NYCPR</name>
<evidence type="ECO:0000256" key="3">
    <source>
        <dbReference type="ARBA" id="ARBA00023274"/>
    </source>
</evidence>
<reference evidence="4" key="1">
    <citation type="submission" date="2020-12" db="EMBL/GenBank/DDBJ databases">
        <authorList>
            <consortium name="Molecular Ecology Group"/>
        </authorList>
    </citation>
    <scope>NUCLEOTIDE SEQUENCE</scope>
    <source>
        <strain evidence="4">TBG_1078</strain>
    </source>
</reference>
<dbReference type="AlphaFoldDB" id="A0A811YG71"/>
<dbReference type="PANTHER" id="PTHR36427">
    <property type="entry name" value="54S RIBOSOMAL PROTEIN L1, MITOCHONDRIAL"/>
    <property type="match status" value="1"/>
</dbReference>
<evidence type="ECO:0000256" key="2">
    <source>
        <dbReference type="ARBA" id="ARBA00022980"/>
    </source>
</evidence>
<comment type="similarity">
    <text evidence="1">Belongs to the universal ribosomal protein uL1 family.</text>
</comment>
<proteinExistence type="inferred from homology"/>
<accession>A0A811YG71</accession>